<gene>
    <name evidence="2" type="ORF">ACCB04088</name>
</gene>
<evidence type="ECO:0000313" key="2">
    <source>
        <dbReference type="EMBL" id="AEY59679.1"/>
    </source>
</evidence>
<name>V9IH94_APICE</name>
<evidence type="ECO:0000256" key="1">
    <source>
        <dbReference type="SAM" id="Phobius"/>
    </source>
</evidence>
<organism evidence="2">
    <name type="scientific">Apis cerana</name>
    <name type="common">Indian honeybee</name>
    <dbReference type="NCBI Taxonomy" id="7461"/>
    <lineage>
        <taxon>Eukaryota</taxon>
        <taxon>Metazoa</taxon>
        <taxon>Ecdysozoa</taxon>
        <taxon>Arthropoda</taxon>
        <taxon>Hexapoda</taxon>
        <taxon>Insecta</taxon>
        <taxon>Pterygota</taxon>
        <taxon>Neoptera</taxon>
        <taxon>Endopterygota</taxon>
        <taxon>Hymenoptera</taxon>
        <taxon>Apocrita</taxon>
        <taxon>Aculeata</taxon>
        <taxon>Apoidea</taxon>
        <taxon>Anthophila</taxon>
        <taxon>Apidae</taxon>
        <taxon>Apis</taxon>
    </lineage>
</organism>
<dbReference type="EMBL" id="JR042881">
    <property type="protein sequence ID" value="AEY59679.1"/>
    <property type="molecule type" value="mRNA"/>
</dbReference>
<feature type="transmembrane region" description="Helical" evidence="1">
    <location>
        <begin position="12"/>
        <end position="36"/>
    </location>
</feature>
<sequence length="74" mass="8568">MAFISTDKIQDFYNIIITICNVIIPATVFILIAFVSIVFESIIWVLIICCLYITSIFYGLVIFRVYRCGFECIK</sequence>
<dbReference type="AlphaFoldDB" id="V9IH94"/>
<keyword evidence="1" id="KW-1133">Transmembrane helix</keyword>
<proteinExistence type="evidence at transcript level"/>
<keyword evidence="1" id="KW-0472">Membrane</keyword>
<protein>
    <submittedName>
        <fullName evidence="2">Sorting nexin 14</fullName>
    </submittedName>
</protein>
<keyword evidence="1" id="KW-0812">Transmembrane</keyword>
<feature type="transmembrane region" description="Helical" evidence="1">
    <location>
        <begin position="42"/>
        <end position="66"/>
    </location>
</feature>
<accession>V9IH94</accession>
<reference evidence="2" key="1">
    <citation type="submission" date="2011-11" db="EMBL/GenBank/DDBJ databases">
        <title>Decoding the brain transcriptome of the Eastern honeybee (Apis cerana) based on pyrosequencing.</title>
        <authorList>
            <person name="Sun L."/>
            <person name="Zheng H."/>
            <person name="Wang Y."/>
            <person name="Xie X."/>
            <person name="Zhu Y."/>
            <person name="Gu W."/>
            <person name="Wang S."/>
        </authorList>
    </citation>
    <scope>NUCLEOTIDE SEQUENCE</scope>
    <source>
        <tissue evidence="2">Brain</tissue>
    </source>
</reference>